<keyword evidence="8" id="KW-1185">Reference proteome</keyword>
<evidence type="ECO:0000256" key="5">
    <source>
        <dbReference type="ARBA" id="ARBA00023136"/>
    </source>
</evidence>
<feature type="transmembrane region" description="Helical" evidence="6">
    <location>
        <begin position="43"/>
        <end position="67"/>
    </location>
</feature>
<feature type="transmembrane region" description="Helical" evidence="6">
    <location>
        <begin position="79"/>
        <end position="99"/>
    </location>
</feature>
<feature type="transmembrane region" description="Helical" evidence="6">
    <location>
        <begin position="105"/>
        <end position="130"/>
    </location>
</feature>
<feature type="transmembrane region" description="Helical" evidence="6">
    <location>
        <begin position="170"/>
        <end position="194"/>
    </location>
</feature>
<dbReference type="InterPro" id="IPR030182">
    <property type="entry name" value="PUP_plant"/>
</dbReference>
<organism evidence="7 8">
    <name type="scientific">Genlisea aurea</name>
    <dbReference type="NCBI Taxonomy" id="192259"/>
    <lineage>
        <taxon>Eukaryota</taxon>
        <taxon>Viridiplantae</taxon>
        <taxon>Streptophyta</taxon>
        <taxon>Embryophyta</taxon>
        <taxon>Tracheophyta</taxon>
        <taxon>Spermatophyta</taxon>
        <taxon>Magnoliopsida</taxon>
        <taxon>eudicotyledons</taxon>
        <taxon>Gunneridae</taxon>
        <taxon>Pentapetalae</taxon>
        <taxon>asterids</taxon>
        <taxon>lamiids</taxon>
        <taxon>Lamiales</taxon>
        <taxon>Lentibulariaceae</taxon>
        <taxon>Genlisea</taxon>
    </lineage>
</organism>
<dbReference type="PANTHER" id="PTHR31376">
    <property type="entry name" value="OS09G0467300 PROTEIN-RELATED"/>
    <property type="match status" value="1"/>
</dbReference>
<keyword evidence="2 6" id="KW-0813">Transport</keyword>
<accession>S8CPZ0</accession>
<feature type="transmembrane region" description="Helical" evidence="6">
    <location>
        <begin position="305"/>
        <end position="323"/>
    </location>
</feature>
<dbReference type="AlphaFoldDB" id="S8CPZ0"/>
<comment type="subcellular location">
    <subcellularLocation>
        <location evidence="6">Membrane</location>
        <topology evidence="6">Multi-pass membrane protein</topology>
    </subcellularLocation>
</comment>
<proteinExistence type="inferred from homology"/>
<feature type="transmembrane region" description="Helical" evidence="6">
    <location>
        <begin position="281"/>
        <end position="299"/>
    </location>
</feature>
<dbReference type="OrthoDB" id="683622at2759"/>
<feature type="transmembrane region" description="Helical" evidence="6">
    <location>
        <begin position="247"/>
        <end position="274"/>
    </location>
</feature>
<evidence type="ECO:0000256" key="6">
    <source>
        <dbReference type="RuleBase" id="RU368015"/>
    </source>
</evidence>
<reference evidence="7 8" key="1">
    <citation type="journal article" date="2013" name="BMC Genomics">
        <title>The miniature genome of a carnivorous plant Genlisea aurea contains a low number of genes and short non-coding sequences.</title>
        <authorList>
            <person name="Leushkin E.V."/>
            <person name="Sutormin R.A."/>
            <person name="Nabieva E.R."/>
            <person name="Penin A.A."/>
            <person name="Kondrashov A.S."/>
            <person name="Logacheva M.D."/>
        </authorList>
    </citation>
    <scope>NUCLEOTIDE SEQUENCE [LARGE SCALE GENOMIC DNA]</scope>
</reference>
<evidence type="ECO:0000256" key="3">
    <source>
        <dbReference type="ARBA" id="ARBA00022692"/>
    </source>
</evidence>
<feature type="non-terminal residue" evidence="7">
    <location>
        <position position="340"/>
    </location>
</feature>
<comment type="caution">
    <text evidence="7">The sequence shown here is derived from an EMBL/GenBank/DDBJ whole genome shotgun (WGS) entry which is preliminary data.</text>
</comment>
<dbReference type="PANTHER" id="PTHR31376:SF2">
    <property type="entry name" value="PURINE PERMEASE 11-RELATED"/>
    <property type="match status" value="1"/>
</dbReference>
<feature type="transmembrane region" description="Helical" evidence="6">
    <location>
        <begin position="137"/>
        <end position="155"/>
    </location>
</feature>
<dbReference type="GO" id="GO:0015211">
    <property type="term" value="F:purine nucleoside transmembrane transporter activity"/>
    <property type="evidence" value="ECO:0007669"/>
    <property type="project" value="UniProtKB-UniRule"/>
</dbReference>
<dbReference type="EMBL" id="AUSU01002426">
    <property type="protein sequence ID" value="EPS68820.1"/>
    <property type="molecule type" value="Genomic_DNA"/>
</dbReference>
<feature type="transmembrane region" description="Helical" evidence="6">
    <location>
        <begin position="206"/>
        <end position="227"/>
    </location>
</feature>
<feature type="non-terminal residue" evidence="7">
    <location>
        <position position="1"/>
    </location>
</feature>
<feature type="transmembrane region" description="Helical" evidence="6">
    <location>
        <begin position="7"/>
        <end position="31"/>
    </location>
</feature>
<evidence type="ECO:0000313" key="8">
    <source>
        <dbReference type="Proteomes" id="UP000015453"/>
    </source>
</evidence>
<protein>
    <recommendedName>
        <fullName evidence="6">Probable purine permease</fullName>
    </recommendedName>
</protein>
<evidence type="ECO:0000313" key="7">
    <source>
        <dbReference type="EMBL" id="EPS68820.1"/>
    </source>
</evidence>
<keyword evidence="4 6" id="KW-1133">Transmembrane helix</keyword>
<dbReference type="GO" id="GO:0016020">
    <property type="term" value="C:membrane"/>
    <property type="evidence" value="ECO:0007669"/>
    <property type="project" value="UniProtKB-SubCell"/>
</dbReference>
<evidence type="ECO:0000256" key="1">
    <source>
        <dbReference type="ARBA" id="ARBA00006213"/>
    </source>
</evidence>
<keyword evidence="3 6" id="KW-0812">Transmembrane</keyword>
<keyword evidence="5 6" id="KW-0472">Membrane</keyword>
<name>S8CPZ0_9LAMI</name>
<dbReference type="Pfam" id="PF16913">
    <property type="entry name" value="PUNUT"/>
    <property type="match status" value="1"/>
</dbReference>
<gene>
    <name evidence="7" type="ORF">M569_05947</name>
</gene>
<evidence type="ECO:0000256" key="4">
    <source>
        <dbReference type="ARBA" id="ARBA00022989"/>
    </source>
</evidence>
<sequence length="340" mass="36876">IGQLSRLNWWVLVVISIILCISGQACAIVLGKVYSRNGGSSRWMINLVQNGGFPIVLIPYLLFITLGESKTDRSPPPRLLLRSCIYLLAGALCCVYGQLYSFGILYLPGSTFSIICASQLAFSAVFYLLINRQRFTFLVLNSVAVLTLSSALIGFDDSSEGTGSGGQVEYLMGILSSLLASALYALLLSLMELVFEKVLTGESISVTLELHIGVSFAASCFCVGGMFVSGEWRNLGVEMESFENGVYGYATCLVSQVIGWELNVLGMVGLVYLVSSLFSNVISTVSLAVTPLASVVFLGERMDGVLVVAMLMGLWGSGCYVYQKYLDDLRAHRQGRRNDD</sequence>
<dbReference type="Proteomes" id="UP000015453">
    <property type="component" value="Unassembled WGS sequence"/>
</dbReference>
<dbReference type="GO" id="GO:0005345">
    <property type="term" value="F:purine nucleobase transmembrane transporter activity"/>
    <property type="evidence" value="ECO:0007669"/>
    <property type="project" value="UniProtKB-UniRule"/>
</dbReference>
<evidence type="ECO:0000256" key="2">
    <source>
        <dbReference type="ARBA" id="ARBA00022448"/>
    </source>
</evidence>
<comment type="similarity">
    <text evidence="1 6">Belongs to the purine permeases (TC 2.A.7.14) family.</text>
</comment>